<reference evidence="2" key="1">
    <citation type="submission" date="2017-04" db="EMBL/GenBank/DDBJ databases">
        <title>Function of individual gut microbiota members based on whole genome sequencing of pure cultures obtained from chicken caecum.</title>
        <authorList>
            <person name="Medvecky M."/>
            <person name="Cejkova D."/>
            <person name="Polansky O."/>
            <person name="Karasova D."/>
            <person name="Kubasova T."/>
            <person name="Cizek A."/>
            <person name="Rychlik I."/>
        </authorList>
    </citation>
    <scope>NUCLEOTIDE SEQUENCE [LARGE SCALE GENOMIC DNA]</scope>
    <source>
        <strain evidence="2">An42</strain>
    </source>
</reference>
<dbReference type="Proteomes" id="UP000195975">
    <property type="component" value="Unassembled WGS sequence"/>
</dbReference>
<sequence>MIYSIFNASNVVKIEQCIPYMVYKNKAFTFAISALAFYLYELQHTDRYKKHPECWHSYTYIYNG</sequence>
<protein>
    <submittedName>
        <fullName evidence="1">Uncharacterized protein</fullName>
    </submittedName>
</protein>
<organism evidence="1 2">
    <name type="scientific">Parabacteroides johnsonii</name>
    <dbReference type="NCBI Taxonomy" id="387661"/>
    <lineage>
        <taxon>Bacteria</taxon>
        <taxon>Pseudomonadati</taxon>
        <taxon>Bacteroidota</taxon>
        <taxon>Bacteroidia</taxon>
        <taxon>Bacteroidales</taxon>
        <taxon>Tannerellaceae</taxon>
        <taxon>Parabacteroides</taxon>
    </lineage>
</organism>
<proteinExistence type="predicted"/>
<gene>
    <name evidence="1" type="ORF">B5F96_15870</name>
</gene>
<comment type="caution">
    <text evidence="1">The sequence shown here is derived from an EMBL/GenBank/DDBJ whole genome shotgun (WGS) entry which is preliminary data.</text>
</comment>
<evidence type="ECO:0000313" key="2">
    <source>
        <dbReference type="Proteomes" id="UP000195975"/>
    </source>
</evidence>
<dbReference type="AlphaFoldDB" id="A0A9Q5SNR2"/>
<dbReference type="EMBL" id="NFIJ01000023">
    <property type="protein sequence ID" value="OUO03409.1"/>
    <property type="molecule type" value="Genomic_DNA"/>
</dbReference>
<accession>A0A9Q5SNR2</accession>
<evidence type="ECO:0000313" key="1">
    <source>
        <dbReference type="EMBL" id="OUO03409.1"/>
    </source>
</evidence>
<name>A0A9Q5SNR2_9BACT</name>